<feature type="transmembrane region" description="Helical" evidence="1">
    <location>
        <begin position="53"/>
        <end position="72"/>
    </location>
</feature>
<keyword evidence="1" id="KW-0812">Transmembrane</keyword>
<keyword evidence="1" id="KW-1133">Transmembrane helix</keyword>
<gene>
    <name evidence="2" type="ORF">JOM49_006026</name>
</gene>
<feature type="transmembrane region" description="Helical" evidence="1">
    <location>
        <begin position="21"/>
        <end position="41"/>
    </location>
</feature>
<feature type="transmembrane region" description="Helical" evidence="1">
    <location>
        <begin position="104"/>
        <end position="124"/>
    </location>
</feature>
<sequence>MNTVTTPRVAPARWADRTGRTVLAVDAVATLGAFATGIPLVLDAPDEHVLTEFWRTTAYLVFAGLFTLLAVAPRKQRGLWELILVHKIAVTGFALIVIDKPAAVLTAAIDGVLVLTVVAAYVLCRGWRAWRPAQLDRT</sequence>
<evidence type="ECO:0000313" key="3">
    <source>
        <dbReference type="Proteomes" id="UP000741013"/>
    </source>
</evidence>
<organism evidence="2 3">
    <name type="scientific">Amycolatopsis magusensis</name>
    <dbReference type="NCBI Taxonomy" id="882444"/>
    <lineage>
        <taxon>Bacteria</taxon>
        <taxon>Bacillati</taxon>
        <taxon>Actinomycetota</taxon>
        <taxon>Actinomycetes</taxon>
        <taxon>Pseudonocardiales</taxon>
        <taxon>Pseudonocardiaceae</taxon>
        <taxon>Amycolatopsis</taxon>
    </lineage>
</organism>
<keyword evidence="1" id="KW-0472">Membrane</keyword>
<reference evidence="2 3" key="1">
    <citation type="submission" date="2021-03" db="EMBL/GenBank/DDBJ databases">
        <title>Sequencing the genomes of 1000 actinobacteria strains.</title>
        <authorList>
            <person name="Klenk H.-P."/>
        </authorList>
    </citation>
    <scope>NUCLEOTIDE SEQUENCE [LARGE SCALE GENOMIC DNA]</scope>
    <source>
        <strain evidence="2 3">DSM 45510</strain>
    </source>
</reference>
<proteinExistence type="predicted"/>
<dbReference type="EMBL" id="JAGGMS010000001">
    <property type="protein sequence ID" value="MBP2184500.1"/>
    <property type="molecule type" value="Genomic_DNA"/>
</dbReference>
<comment type="caution">
    <text evidence="2">The sequence shown here is derived from an EMBL/GenBank/DDBJ whole genome shotgun (WGS) entry which is preliminary data.</text>
</comment>
<protein>
    <recommendedName>
        <fullName evidence="4">Low temperature requirement A protein (LtrA)</fullName>
    </recommendedName>
</protein>
<evidence type="ECO:0008006" key="4">
    <source>
        <dbReference type="Google" id="ProtNLM"/>
    </source>
</evidence>
<evidence type="ECO:0000313" key="2">
    <source>
        <dbReference type="EMBL" id="MBP2184500.1"/>
    </source>
</evidence>
<dbReference type="RefSeq" id="WP_209667507.1">
    <property type="nucleotide sequence ID" value="NZ_JAGGMS010000001.1"/>
</dbReference>
<accession>A0ABS4PYJ2</accession>
<feature type="transmembrane region" description="Helical" evidence="1">
    <location>
        <begin position="79"/>
        <end position="98"/>
    </location>
</feature>
<keyword evidence="3" id="KW-1185">Reference proteome</keyword>
<evidence type="ECO:0000256" key="1">
    <source>
        <dbReference type="SAM" id="Phobius"/>
    </source>
</evidence>
<dbReference type="Proteomes" id="UP000741013">
    <property type="component" value="Unassembled WGS sequence"/>
</dbReference>
<name>A0ABS4PYJ2_9PSEU</name>